<feature type="compositionally biased region" description="Polar residues" evidence="1">
    <location>
        <begin position="59"/>
        <end position="73"/>
    </location>
</feature>
<feature type="region of interest" description="Disordered" evidence="1">
    <location>
        <begin position="59"/>
        <end position="80"/>
    </location>
</feature>
<dbReference type="AlphaFoldDB" id="A0A0C9Y9R2"/>
<keyword evidence="3" id="KW-1185">Reference proteome</keyword>
<proteinExistence type="predicted"/>
<dbReference type="EMBL" id="KN833984">
    <property type="protein sequence ID" value="KIK13626.1"/>
    <property type="molecule type" value="Genomic_DNA"/>
</dbReference>
<evidence type="ECO:0000256" key="1">
    <source>
        <dbReference type="SAM" id="MobiDB-lite"/>
    </source>
</evidence>
<dbReference type="Proteomes" id="UP000054018">
    <property type="component" value="Unassembled WGS sequence"/>
</dbReference>
<dbReference type="HOGENOM" id="CLU_2590665_0_0_1"/>
<gene>
    <name evidence="2" type="ORF">PISMIDRAFT_688533</name>
</gene>
<evidence type="ECO:0000313" key="3">
    <source>
        <dbReference type="Proteomes" id="UP000054018"/>
    </source>
</evidence>
<organism evidence="2 3">
    <name type="scientific">Pisolithus microcarpus 441</name>
    <dbReference type="NCBI Taxonomy" id="765257"/>
    <lineage>
        <taxon>Eukaryota</taxon>
        <taxon>Fungi</taxon>
        <taxon>Dikarya</taxon>
        <taxon>Basidiomycota</taxon>
        <taxon>Agaricomycotina</taxon>
        <taxon>Agaricomycetes</taxon>
        <taxon>Agaricomycetidae</taxon>
        <taxon>Boletales</taxon>
        <taxon>Sclerodermatineae</taxon>
        <taxon>Pisolithaceae</taxon>
        <taxon>Pisolithus</taxon>
    </lineage>
</organism>
<reference evidence="2 3" key="1">
    <citation type="submission" date="2014-04" db="EMBL/GenBank/DDBJ databases">
        <authorList>
            <consortium name="DOE Joint Genome Institute"/>
            <person name="Kuo A."/>
            <person name="Kohler A."/>
            <person name="Costa M.D."/>
            <person name="Nagy L.G."/>
            <person name="Floudas D."/>
            <person name="Copeland A."/>
            <person name="Barry K.W."/>
            <person name="Cichocki N."/>
            <person name="Veneault-Fourrey C."/>
            <person name="LaButti K."/>
            <person name="Lindquist E.A."/>
            <person name="Lipzen A."/>
            <person name="Lundell T."/>
            <person name="Morin E."/>
            <person name="Murat C."/>
            <person name="Sun H."/>
            <person name="Tunlid A."/>
            <person name="Henrissat B."/>
            <person name="Grigoriev I.V."/>
            <person name="Hibbett D.S."/>
            <person name="Martin F."/>
            <person name="Nordberg H.P."/>
            <person name="Cantor M.N."/>
            <person name="Hua S.X."/>
        </authorList>
    </citation>
    <scope>NUCLEOTIDE SEQUENCE [LARGE SCALE GENOMIC DNA]</scope>
    <source>
        <strain evidence="2 3">441</strain>
    </source>
</reference>
<name>A0A0C9Y9R2_9AGAM</name>
<evidence type="ECO:0000313" key="2">
    <source>
        <dbReference type="EMBL" id="KIK13626.1"/>
    </source>
</evidence>
<protein>
    <submittedName>
        <fullName evidence="2">Uncharacterized protein</fullName>
    </submittedName>
</protein>
<reference evidence="3" key="2">
    <citation type="submission" date="2015-01" db="EMBL/GenBank/DDBJ databases">
        <title>Evolutionary Origins and Diversification of the Mycorrhizal Mutualists.</title>
        <authorList>
            <consortium name="DOE Joint Genome Institute"/>
            <consortium name="Mycorrhizal Genomics Consortium"/>
            <person name="Kohler A."/>
            <person name="Kuo A."/>
            <person name="Nagy L.G."/>
            <person name="Floudas D."/>
            <person name="Copeland A."/>
            <person name="Barry K.W."/>
            <person name="Cichocki N."/>
            <person name="Veneault-Fourrey C."/>
            <person name="LaButti K."/>
            <person name="Lindquist E.A."/>
            <person name="Lipzen A."/>
            <person name="Lundell T."/>
            <person name="Morin E."/>
            <person name="Murat C."/>
            <person name="Riley R."/>
            <person name="Ohm R."/>
            <person name="Sun H."/>
            <person name="Tunlid A."/>
            <person name="Henrissat B."/>
            <person name="Grigoriev I.V."/>
            <person name="Hibbett D.S."/>
            <person name="Martin F."/>
        </authorList>
    </citation>
    <scope>NUCLEOTIDE SEQUENCE [LARGE SCALE GENOMIC DNA]</scope>
    <source>
        <strain evidence="3">441</strain>
    </source>
</reference>
<sequence length="80" mass="9015">MVGSDKTDRYFLRRDREKRKADSQNACLRSVFTCGTSMWSTMLIAERKDLSMRVYVAQSSPESQLSAGMSPLNSPRGPSH</sequence>
<accession>A0A0C9Y9R2</accession>